<sequence>MKAVQINRYGGTDALCVVDRDIPAAGPGEVLVKVAYAGVNFTDIYRRQGDYARSDTYLTKLPLVLGIEGGGRIDSIGEGVTGLVPGDRVVFFVPNGAYAEYAVANASRVARVPDDIDLDSAVALMIQGLTAHYLTHSAYDLKTGDQCLVHAGAGGVGQLLVQIAKLKGAQVLTTAGSDAKLDIVRRLGADLAIPYRQTDFREAVMQATAGRGVDVVYDSVGKDTLRGSLRSLRTRGLCVLFGHSSGIVDSIAPMELAEAGSVFLTRPHMEHYVATQEEFQGRMRDLFTWLATGQLKVPMDRKLPLQCVAQAHDLLEARATAGKLLLSCD</sequence>
<dbReference type="PANTHER" id="PTHR48106:SF13">
    <property type="entry name" value="QUINONE OXIDOREDUCTASE-RELATED"/>
    <property type="match status" value="1"/>
</dbReference>
<protein>
    <submittedName>
        <fullName evidence="4">NADPH:quinone reductase</fullName>
    </submittedName>
</protein>
<dbReference type="Pfam" id="PF00107">
    <property type="entry name" value="ADH_zinc_N"/>
    <property type="match status" value="1"/>
</dbReference>
<evidence type="ECO:0000256" key="1">
    <source>
        <dbReference type="ARBA" id="ARBA00022857"/>
    </source>
</evidence>
<evidence type="ECO:0000259" key="3">
    <source>
        <dbReference type="SMART" id="SM00829"/>
    </source>
</evidence>
<dbReference type="PROSITE" id="PS01162">
    <property type="entry name" value="QOR_ZETA_CRYSTAL"/>
    <property type="match status" value="1"/>
</dbReference>
<dbReference type="PANTHER" id="PTHR48106">
    <property type="entry name" value="QUINONE OXIDOREDUCTASE PIG3-RELATED"/>
    <property type="match status" value="1"/>
</dbReference>
<dbReference type="GO" id="GO:0005829">
    <property type="term" value="C:cytosol"/>
    <property type="evidence" value="ECO:0007669"/>
    <property type="project" value="TreeGrafter"/>
</dbReference>
<organism evidence="4 5">
    <name type="scientific">Candidimonas nitroreducens</name>
    <dbReference type="NCBI Taxonomy" id="683354"/>
    <lineage>
        <taxon>Bacteria</taxon>
        <taxon>Pseudomonadati</taxon>
        <taxon>Pseudomonadota</taxon>
        <taxon>Betaproteobacteria</taxon>
        <taxon>Burkholderiales</taxon>
        <taxon>Alcaligenaceae</taxon>
        <taxon>Candidimonas</taxon>
    </lineage>
</organism>
<keyword evidence="2" id="KW-0560">Oxidoreductase</keyword>
<dbReference type="InterPro" id="IPR020843">
    <property type="entry name" value="ER"/>
</dbReference>
<dbReference type="RefSeq" id="WP_088603974.1">
    <property type="nucleotide sequence ID" value="NZ_NJIH01000007.1"/>
</dbReference>
<comment type="caution">
    <text evidence="4">The sequence shown here is derived from an EMBL/GenBank/DDBJ whole genome shotgun (WGS) entry which is preliminary data.</text>
</comment>
<accession>A0A225MD49</accession>
<dbReference type="InterPro" id="IPR047618">
    <property type="entry name" value="QOR-like"/>
</dbReference>
<dbReference type="AlphaFoldDB" id="A0A225MD49"/>
<reference evidence="5" key="1">
    <citation type="submission" date="2017-06" db="EMBL/GenBank/DDBJ databases">
        <title>Herbaspirillum phytohormonus sp. nov., isolated from the root nodule of Robinia pseudoacacia in lead-zinc mine.</title>
        <authorList>
            <person name="Fan M."/>
            <person name="Lin Y."/>
        </authorList>
    </citation>
    <scope>NUCLEOTIDE SEQUENCE [LARGE SCALE GENOMIC DNA]</scope>
    <source>
        <strain evidence="5">SC-089</strain>
    </source>
</reference>
<dbReference type="FunFam" id="3.40.50.720:FF:000053">
    <property type="entry name" value="Quinone oxidoreductase 1"/>
    <property type="match status" value="1"/>
</dbReference>
<dbReference type="InterPro" id="IPR036291">
    <property type="entry name" value="NAD(P)-bd_dom_sf"/>
</dbReference>
<dbReference type="Gene3D" id="3.40.50.720">
    <property type="entry name" value="NAD(P)-binding Rossmann-like Domain"/>
    <property type="match status" value="1"/>
</dbReference>
<dbReference type="Proteomes" id="UP000214603">
    <property type="component" value="Unassembled WGS sequence"/>
</dbReference>
<dbReference type="InterPro" id="IPR011032">
    <property type="entry name" value="GroES-like_sf"/>
</dbReference>
<dbReference type="OrthoDB" id="9805883at2"/>
<dbReference type="CDD" id="cd05286">
    <property type="entry name" value="QOR2"/>
    <property type="match status" value="1"/>
</dbReference>
<dbReference type="InterPro" id="IPR013149">
    <property type="entry name" value="ADH-like_C"/>
</dbReference>
<dbReference type="InterPro" id="IPR002364">
    <property type="entry name" value="Quin_OxRdtase/zeta-crystal_CS"/>
</dbReference>
<gene>
    <name evidence="4" type="ORF">CEY11_13790</name>
</gene>
<evidence type="ECO:0000313" key="5">
    <source>
        <dbReference type="Proteomes" id="UP000214603"/>
    </source>
</evidence>
<dbReference type="InterPro" id="IPR013154">
    <property type="entry name" value="ADH-like_N"/>
</dbReference>
<dbReference type="GO" id="GO:0035925">
    <property type="term" value="F:mRNA 3'-UTR AU-rich region binding"/>
    <property type="evidence" value="ECO:0007669"/>
    <property type="project" value="TreeGrafter"/>
</dbReference>
<dbReference type="GO" id="GO:0070402">
    <property type="term" value="F:NADPH binding"/>
    <property type="evidence" value="ECO:0007669"/>
    <property type="project" value="TreeGrafter"/>
</dbReference>
<dbReference type="GO" id="GO:0008270">
    <property type="term" value="F:zinc ion binding"/>
    <property type="evidence" value="ECO:0007669"/>
    <property type="project" value="InterPro"/>
</dbReference>
<dbReference type="SUPFAM" id="SSF50129">
    <property type="entry name" value="GroES-like"/>
    <property type="match status" value="1"/>
</dbReference>
<evidence type="ECO:0000256" key="2">
    <source>
        <dbReference type="ARBA" id="ARBA00023002"/>
    </source>
</evidence>
<keyword evidence="5" id="KW-1185">Reference proteome</keyword>
<dbReference type="EMBL" id="NJIH01000007">
    <property type="protein sequence ID" value="OWT59245.1"/>
    <property type="molecule type" value="Genomic_DNA"/>
</dbReference>
<name>A0A225MD49_9BURK</name>
<dbReference type="GO" id="GO:0003960">
    <property type="term" value="F:quinone reductase (NADPH) activity"/>
    <property type="evidence" value="ECO:0007669"/>
    <property type="project" value="InterPro"/>
</dbReference>
<feature type="domain" description="Enoyl reductase (ER)" evidence="3">
    <location>
        <begin position="10"/>
        <end position="326"/>
    </location>
</feature>
<proteinExistence type="predicted"/>
<dbReference type="SUPFAM" id="SSF51735">
    <property type="entry name" value="NAD(P)-binding Rossmann-fold domains"/>
    <property type="match status" value="1"/>
</dbReference>
<dbReference type="Gene3D" id="3.90.180.10">
    <property type="entry name" value="Medium-chain alcohol dehydrogenases, catalytic domain"/>
    <property type="match status" value="1"/>
</dbReference>
<dbReference type="SMART" id="SM00829">
    <property type="entry name" value="PKS_ER"/>
    <property type="match status" value="1"/>
</dbReference>
<evidence type="ECO:0000313" key="4">
    <source>
        <dbReference type="EMBL" id="OWT59245.1"/>
    </source>
</evidence>
<dbReference type="Pfam" id="PF08240">
    <property type="entry name" value="ADH_N"/>
    <property type="match status" value="1"/>
</dbReference>
<keyword evidence="1" id="KW-0521">NADP</keyword>